<evidence type="ECO:0000313" key="5">
    <source>
        <dbReference type="Proteomes" id="UP000594260"/>
    </source>
</evidence>
<dbReference type="KEGG" id="vde:111246447"/>
<dbReference type="Proteomes" id="UP000594260">
    <property type="component" value="Unplaced"/>
</dbReference>
<dbReference type="InParanoid" id="A0A7M7JH86"/>
<dbReference type="InterPro" id="IPR050468">
    <property type="entry name" value="Cuticle_Struct_Prot"/>
</dbReference>
<proteinExistence type="predicted"/>
<accession>A0A7M7JH86</accession>
<dbReference type="PROSITE" id="PS00233">
    <property type="entry name" value="CHIT_BIND_RR_1"/>
    <property type="match status" value="2"/>
</dbReference>
<feature type="chain" id="PRO_5029731399" description="Cuticle protein 14" evidence="3">
    <location>
        <begin position="17"/>
        <end position="384"/>
    </location>
</feature>
<dbReference type="EnsemblMetazoa" id="XM_022796038">
    <property type="protein sequence ID" value="XP_022651773"/>
    <property type="gene ID" value="LOC111246447"/>
</dbReference>
<evidence type="ECO:0008006" key="6">
    <source>
        <dbReference type="Google" id="ProtNLM"/>
    </source>
</evidence>
<dbReference type="AlphaFoldDB" id="A0A7M7JH86"/>
<dbReference type="GO" id="GO:0062129">
    <property type="term" value="C:chitin-based extracellular matrix"/>
    <property type="evidence" value="ECO:0007669"/>
    <property type="project" value="TreeGrafter"/>
</dbReference>
<feature type="signal peptide" evidence="3">
    <location>
        <begin position="1"/>
        <end position="16"/>
    </location>
</feature>
<evidence type="ECO:0000256" key="2">
    <source>
        <dbReference type="PROSITE-ProRule" id="PRU00497"/>
    </source>
</evidence>
<organism evidence="4 5">
    <name type="scientific">Varroa destructor</name>
    <name type="common">Honeybee mite</name>
    <dbReference type="NCBI Taxonomy" id="109461"/>
    <lineage>
        <taxon>Eukaryota</taxon>
        <taxon>Metazoa</taxon>
        <taxon>Ecdysozoa</taxon>
        <taxon>Arthropoda</taxon>
        <taxon>Chelicerata</taxon>
        <taxon>Arachnida</taxon>
        <taxon>Acari</taxon>
        <taxon>Parasitiformes</taxon>
        <taxon>Mesostigmata</taxon>
        <taxon>Gamasina</taxon>
        <taxon>Dermanyssoidea</taxon>
        <taxon>Varroidae</taxon>
        <taxon>Varroa</taxon>
    </lineage>
</organism>
<keyword evidence="1 2" id="KW-0193">Cuticle</keyword>
<evidence type="ECO:0000256" key="1">
    <source>
        <dbReference type="ARBA" id="ARBA00022460"/>
    </source>
</evidence>
<keyword evidence="3" id="KW-0732">Signal</keyword>
<dbReference type="InterPro" id="IPR000618">
    <property type="entry name" value="Insect_cuticle"/>
</dbReference>
<dbReference type="Pfam" id="PF00379">
    <property type="entry name" value="Chitin_bind_4"/>
    <property type="match status" value="2"/>
</dbReference>
<evidence type="ECO:0000256" key="3">
    <source>
        <dbReference type="SAM" id="SignalP"/>
    </source>
</evidence>
<dbReference type="OrthoDB" id="6515429at2759"/>
<name>A0A7M7JH86_VARDE</name>
<dbReference type="PROSITE" id="PS51155">
    <property type="entry name" value="CHIT_BIND_RR_2"/>
    <property type="match status" value="2"/>
</dbReference>
<dbReference type="OMA" id="TAPIAHY"/>
<dbReference type="GeneID" id="111246447"/>
<sequence>MKTFVCIAVLVATAHAGIVGIASTGASSQHRSEDGLGNYAFAYDEGHATGGTFRKESGNALGVKIGSYGLRDADGRVRTVNYVADAAGFRASVSTNEPGTAPSLPAAAAYNGAPVAKVAVATAPVVAAASYAAPVAVAAPAVTAPAYAAPLAAPAYAAPLVAPAYAAPLAAPAFAAPLAVSAGAPAQYAANVFAPSGAPWVTMKTFICIAAFVATAHAGIAGIASTGASSQHRSEDGLGNYAFAYDEGHATGGTFRKESGNALGVKIGSYGLRDADGRIRTVNYVADAAGFRASVSTNEPGTAPSLPAAAAYNGAPVAKVAIAAAPVVASASHAAPVAIASPAIAVPAYATGLTAPVYTASVAASVGIPANYVPNVFTFSGTPW</sequence>
<dbReference type="PANTHER" id="PTHR10380">
    <property type="entry name" value="CUTICLE PROTEIN"/>
    <property type="match status" value="1"/>
</dbReference>
<evidence type="ECO:0000313" key="4">
    <source>
        <dbReference type="EnsemblMetazoa" id="XP_022651773"/>
    </source>
</evidence>
<protein>
    <recommendedName>
        <fullName evidence="6">Cuticle protein 14</fullName>
    </recommendedName>
</protein>
<dbReference type="GO" id="GO:0008010">
    <property type="term" value="F:structural constituent of chitin-based larval cuticle"/>
    <property type="evidence" value="ECO:0007669"/>
    <property type="project" value="TreeGrafter"/>
</dbReference>
<dbReference type="PANTHER" id="PTHR10380:SF173">
    <property type="entry name" value="CUTICULAR PROTEIN 47EF, ISOFORM C-RELATED"/>
    <property type="match status" value="1"/>
</dbReference>
<dbReference type="RefSeq" id="XP_022651773.1">
    <property type="nucleotide sequence ID" value="XM_022796038.1"/>
</dbReference>
<reference evidence="4" key="1">
    <citation type="submission" date="2021-01" db="UniProtKB">
        <authorList>
            <consortium name="EnsemblMetazoa"/>
        </authorList>
    </citation>
    <scope>IDENTIFICATION</scope>
</reference>
<dbReference type="InterPro" id="IPR031311">
    <property type="entry name" value="CHIT_BIND_RR_consensus"/>
</dbReference>
<keyword evidence="5" id="KW-1185">Reference proteome</keyword>